<dbReference type="EC" id="2.7.1.-" evidence="6"/>
<dbReference type="InterPro" id="IPR000577">
    <property type="entry name" value="Carb_kinase_FGGY"/>
</dbReference>
<dbReference type="SUPFAM" id="SSF53067">
    <property type="entry name" value="Actin-like ATPase domain"/>
    <property type="match status" value="2"/>
</dbReference>
<dbReference type="PIRSF" id="PIRSF000538">
    <property type="entry name" value="GlpK"/>
    <property type="match status" value="1"/>
</dbReference>
<organism evidence="6 7">
    <name type="scientific">Paenibacillus wenxiniae</name>
    <dbReference type="NCBI Taxonomy" id="1636843"/>
    <lineage>
        <taxon>Bacteria</taxon>
        <taxon>Bacillati</taxon>
        <taxon>Bacillota</taxon>
        <taxon>Bacilli</taxon>
        <taxon>Bacillales</taxon>
        <taxon>Paenibacillaceae</taxon>
        <taxon>Paenibacillus</taxon>
    </lineage>
</organism>
<dbReference type="PANTHER" id="PTHR43095">
    <property type="entry name" value="SUGAR KINASE"/>
    <property type="match status" value="1"/>
</dbReference>
<evidence type="ECO:0000256" key="2">
    <source>
        <dbReference type="ARBA" id="ARBA00022679"/>
    </source>
</evidence>
<comment type="similarity">
    <text evidence="1">Belongs to the FGGY kinase family.</text>
</comment>
<dbReference type="PANTHER" id="PTHR43095:SF2">
    <property type="entry name" value="GLUCONOKINASE"/>
    <property type="match status" value="1"/>
</dbReference>
<keyword evidence="2 6" id="KW-0808">Transferase</keyword>
<dbReference type="EMBL" id="JBHUEH010000011">
    <property type="protein sequence ID" value="MFD1885456.1"/>
    <property type="molecule type" value="Genomic_DNA"/>
</dbReference>
<dbReference type="Pfam" id="PF02782">
    <property type="entry name" value="FGGY_C"/>
    <property type="match status" value="1"/>
</dbReference>
<evidence type="ECO:0000313" key="7">
    <source>
        <dbReference type="Proteomes" id="UP001597233"/>
    </source>
</evidence>
<protein>
    <submittedName>
        <fullName evidence="6">FGGY-family carbohydrate kinase</fullName>
        <ecNumber evidence="6">2.7.1.-</ecNumber>
    </submittedName>
</protein>
<dbReference type="InterPro" id="IPR018485">
    <property type="entry name" value="FGGY_C"/>
</dbReference>
<keyword evidence="3 6" id="KW-0418">Kinase</keyword>
<feature type="domain" description="Carbohydrate kinase FGGY N-terminal" evidence="4">
    <location>
        <begin position="6"/>
        <end position="242"/>
    </location>
</feature>
<dbReference type="RefSeq" id="WP_347325726.1">
    <property type="nucleotide sequence ID" value="NZ_JBCGUH010000007.1"/>
</dbReference>
<evidence type="ECO:0000256" key="1">
    <source>
        <dbReference type="ARBA" id="ARBA00009156"/>
    </source>
</evidence>
<dbReference type="InterPro" id="IPR043129">
    <property type="entry name" value="ATPase_NBD"/>
</dbReference>
<dbReference type="InterPro" id="IPR050406">
    <property type="entry name" value="FGGY_Carb_Kinase"/>
</dbReference>
<gene>
    <name evidence="6" type="ORF">ACFSC9_07930</name>
</gene>
<dbReference type="GO" id="GO:0016301">
    <property type="term" value="F:kinase activity"/>
    <property type="evidence" value="ECO:0007669"/>
    <property type="project" value="UniProtKB-KW"/>
</dbReference>
<accession>A0ABW4RGL4</accession>
<comment type="caution">
    <text evidence="6">The sequence shown here is derived from an EMBL/GenBank/DDBJ whole genome shotgun (WGS) entry which is preliminary data.</text>
</comment>
<dbReference type="Pfam" id="PF00370">
    <property type="entry name" value="FGGY_N"/>
    <property type="match status" value="1"/>
</dbReference>
<proteinExistence type="inferred from homology"/>
<dbReference type="Gene3D" id="3.30.420.40">
    <property type="match status" value="2"/>
</dbReference>
<evidence type="ECO:0000259" key="4">
    <source>
        <dbReference type="Pfam" id="PF00370"/>
    </source>
</evidence>
<name>A0ABW4RGL4_9BACL</name>
<sequence>MTQQAYLVFDIGTGNARVAVTTIEGKVLALARADIAYQRDSLYPDSCSFEPEQLWTQIVNLVQQALATVPQAEVIGITSTSQRQGIVLIDKQGASYLGLPNIDNRGREWEESAGDAARIYKLTGRTPSALFSAMKLVGLRERHRAAYEALHQFTSISEWVIYQLSGQLIYEPSQASETLLYDVAEGEWSAEMCKQFDIDPSILPPLVSSGTVIGTLSTALASAWGLQATIPIIVGGGDTQLAIASTAAQPGDLVIVSGTTTPIAKIIADYVSDPAQIAWINAHTSEGQWLVETNPGITGLNYQRLKRIFYPNESYAVMEQEISELATSECTAALGAYLSTEKNARVQGGFLFDAPISDQLSRAHFVKAALDEIAFSIKVHFEQLMKVSPLQSPIIYACGGGLQSRLLVQTLANLLGQEIRVREGYEQASVAGAVTLCNQALGYRDRVEQEQPVHIFIPQPSEALEQDYKQWRQTQLWFGSHTKIATATASIQDAISELRH</sequence>
<keyword evidence="7" id="KW-1185">Reference proteome</keyword>
<reference evidence="7" key="1">
    <citation type="journal article" date="2019" name="Int. J. Syst. Evol. Microbiol.">
        <title>The Global Catalogue of Microorganisms (GCM) 10K type strain sequencing project: providing services to taxonomists for standard genome sequencing and annotation.</title>
        <authorList>
            <consortium name="The Broad Institute Genomics Platform"/>
            <consortium name="The Broad Institute Genome Sequencing Center for Infectious Disease"/>
            <person name="Wu L."/>
            <person name="Ma J."/>
        </authorList>
    </citation>
    <scope>NUCLEOTIDE SEQUENCE [LARGE SCALE GENOMIC DNA]</scope>
    <source>
        <strain evidence="7">CCUG 54950</strain>
    </source>
</reference>
<evidence type="ECO:0000256" key="3">
    <source>
        <dbReference type="ARBA" id="ARBA00022777"/>
    </source>
</evidence>
<dbReference type="InterPro" id="IPR018484">
    <property type="entry name" value="FGGY_N"/>
</dbReference>
<dbReference type="Proteomes" id="UP001597233">
    <property type="component" value="Unassembled WGS sequence"/>
</dbReference>
<feature type="domain" description="Carbohydrate kinase FGGY C-terminal" evidence="5">
    <location>
        <begin position="355"/>
        <end position="439"/>
    </location>
</feature>
<dbReference type="CDD" id="cd07798">
    <property type="entry name" value="ASKHA_NBD_FGGY_YoaC-like"/>
    <property type="match status" value="1"/>
</dbReference>
<evidence type="ECO:0000313" key="6">
    <source>
        <dbReference type="EMBL" id="MFD1885456.1"/>
    </source>
</evidence>
<evidence type="ECO:0000259" key="5">
    <source>
        <dbReference type="Pfam" id="PF02782"/>
    </source>
</evidence>